<dbReference type="Pfam" id="PF25311">
    <property type="entry name" value="WDGH"/>
    <property type="match status" value="1"/>
</dbReference>
<gene>
    <name evidence="2" type="ORF">GK108_12260</name>
</gene>
<evidence type="ECO:0000313" key="2">
    <source>
        <dbReference type="EMBL" id="NDU95648.1"/>
    </source>
</evidence>
<dbReference type="AlphaFoldDB" id="A0A6L9LB25"/>
<proteinExistence type="predicted"/>
<dbReference type="InterPro" id="IPR057362">
    <property type="entry name" value="WDGH"/>
</dbReference>
<feature type="domain" description="WDGH" evidence="1">
    <location>
        <begin position="36"/>
        <end position="154"/>
    </location>
</feature>
<dbReference type="EMBL" id="JAAFZH010000004">
    <property type="protein sequence ID" value="NDU95648.1"/>
    <property type="molecule type" value="Genomic_DNA"/>
</dbReference>
<comment type="caution">
    <text evidence="2">The sequence shown here is derived from an EMBL/GenBank/DDBJ whole genome shotgun (WGS) entry which is preliminary data.</text>
</comment>
<protein>
    <recommendedName>
        <fullName evidence="1">WDGH domain-containing protein</fullName>
    </recommendedName>
</protein>
<organism evidence="2 3">
    <name type="scientific">Spirosoma terrae</name>
    <dbReference type="NCBI Taxonomy" id="1968276"/>
    <lineage>
        <taxon>Bacteria</taxon>
        <taxon>Pseudomonadati</taxon>
        <taxon>Bacteroidota</taxon>
        <taxon>Cytophagia</taxon>
        <taxon>Cytophagales</taxon>
        <taxon>Cytophagaceae</taxon>
        <taxon>Spirosoma</taxon>
    </lineage>
</organism>
<evidence type="ECO:0000313" key="3">
    <source>
        <dbReference type="Proteomes" id="UP000474175"/>
    </source>
</evidence>
<sequence length="159" mass="18089">MASTERLAELGIATSGEEFVNTLIKDAGKAGILNVGQVSDGYHTFDELYEHRNLLWVLACTLAQQQWQVVRTDKQRINKGTDMPEHLVWKTRVHADGTPSYPDWFVLGWGSQASTMITYHLPDKLWDFCPFVELDRVPIFDGHTSTDVLDRITNILQDL</sequence>
<evidence type="ECO:0000259" key="1">
    <source>
        <dbReference type="Pfam" id="PF25311"/>
    </source>
</evidence>
<reference evidence="2 3" key="1">
    <citation type="submission" date="2020-02" db="EMBL/GenBank/DDBJ databases">
        <title>Draft genome sequence of two Spirosoma agri KCTC 52727 and Spirosoma terrae KCTC 52035.</title>
        <authorList>
            <person name="Rojas J."/>
            <person name="Ambika Manirajan B."/>
            <person name="Suarez C."/>
            <person name="Ratering S."/>
            <person name="Schnell S."/>
        </authorList>
    </citation>
    <scope>NUCLEOTIDE SEQUENCE [LARGE SCALE GENOMIC DNA]</scope>
    <source>
        <strain evidence="2 3">KCTC 52035</strain>
    </source>
</reference>
<dbReference type="RefSeq" id="WP_163948088.1">
    <property type="nucleotide sequence ID" value="NZ_JAAFZH010000004.1"/>
</dbReference>
<dbReference type="Proteomes" id="UP000474175">
    <property type="component" value="Unassembled WGS sequence"/>
</dbReference>
<keyword evidence="3" id="KW-1185">Reference proteome</keyword>
<name>A0A6L9LB25_9BACT</name>
<accession>A0A6L9LB25</accession>